<reference evidence="1" key="1">
    <citation type="submission" date="2013-07" db="EMBL/GenBank/DDBJ databases">
        <title>The genome of an arbuscular mycorrhizal fungus provides insights into the evolution of the oldest plant symbiosis.</title>
        <authorList>
            <consortium name="DOE Joint Genome Institute"/>
            <person name="Tisserant E."/>
            <person name="Malbreil M."/>
            <person name="Kuo A."/>
            <person name="Kohler A."/>
            <person name="Symeonidi A."/>
            <person name="Balestrini R."/>
            <person name="Charron P."/>
            <person name="Duensing N."/>
            <person name="Frei-dit-Frey N."/>
            <person name="Gianinazzi-Pearson V."/>
            <person name="Gilbert B."/>
            <person name="Handa Y."/>
            <person name="Hijri M."/>
            <person name="Kaul R."/>
            <person name="Kawaguchi M."/>
            <person name="Krajinski F."/>
            <person name="Lammers P."/>
            <person name="Lapierre D."/>
            <person name="Masclaux F.G."/>
            <person name="Murat C."/>
            <person name="Morin E."/>
            <person name="Ndikumana S."/>
            <person name="Pagni M."/>
            <person name="Petitpierre D."/>
            <person name="Requena N."/>
            <person name="Rosikiewicz P."/>
            <person name="Riley R."/>
            <person name="Saito K."/>
            <person name="San Clemente H."/>
            <person name="Shapiro H."/>
            <person name="van Tuinen D."/>
            <person name="Becard G."/>
            <person name="Bonfante P."/>
            <person name="Paszkowski U."/>
            <person name="Shachar-Hill Y."/>
            <person name="Young J.P."/>
            <person name="Sanders I.R."/>
            <person name="Henrissat B."/>
            <person name="Rensing S.A."/>
            <person name="Grigoriev I.V."/>
            <person name="Corradi N."/>
            <person name="Roux C."/>
            <person name="Martin F."/>
        </authorList>
    </citation>
    <scope>NUCLEOTIDE SEQUENCE</scope>
    <source>
        <strain evidence="1">DAOM 197198</strain>
    </source>
</reference>
<accession>U9TRB0</accession>
<name>U9TRB0_RHIID</name>
<evidence type="ECO:0000313" key="1">
    <source>
        <dbReference type="EMBL" id="ESA10699.1"/>
    </source>
</evidence>
<proteinExistence type="predicted"/>
<dbReference type="HOGENOM" id="CLU_2400824_0_0_1"/>
<dbReference type="EMBL" id="KI286822">
    <property type="protein sequence ID" value="ESA10699.1"/>
    <property type="molecule type" value="Genomic_DNA"/>
</dbReference>
<dbReference type="AlphaFoldDB" id="U9TRB0"/>
<protein>
    <submittedName>
        <fullName evidence="1">Uncharacterized protein</fullName>
    </submittedName>
</protein>
<sequence>MNHTTAFKSFTTCKELQIFWQEIIKKYDISETSQSDLTKKKQEVIKKNLILTEISQPDTSLPKKQTSSKDSIKVFLKLYNQIYKLLRNMKRKI</sequence>
<organism evidence="1">
    <name type="scientific">Rhizophagus irregularis (strain DAOM 181602 / DAOM 197198 / MUCL 43194)</name>
    <name type="common">Arbuscular mycorrhizal fungus</name>
    <name type="synonym">Glomus intraradices</name>
    <dbReference type="NCBI Taxonomy" id="747089"/>
    <lineage>
        <taxon>Eukaryota</taxon>
        <taxon>Fungi</taxon>
        <taxon>Fungi incertae sedis</taxon>
        <taxon>Mucoromycota</taxon>
        <taxon>Glomeromycotina</taxon>
        <taxon>Glomeromycetes</taxon>
        <taxon>Glomerales</taxon>
        <taxon>Glomeraceae</taxon>
        <taxon>Rhizophagus</taxon>
    </lineage>
</organism>
<gene>
    <name evidence="1" type="ORF">GLOINDRAFT_29153</name>
</gene>